<dbReference type="AlphaFoldDB" id="A0A5B7E0I9"/>
<feature type="compositionally biased region" description="Basic and acidic residues" evidence="1">
    <location>
        <begin position="446"/>
        <end position="490"/>
    </location>
</feature>
<sequence>MFLAISTIRKSNSFYHVICFHGACIYPSQQPQTFTSYASLCSPQQEQGSSATTEKEENVPLSVPRNKCTHSYSDPALWLEEEAPQMLQDTQYDITYLERELHKMKQKKRAYTHFYKEKPHSRTPLPCPAPYFSARYHLEALKNPTANEKTREKVMGAFHAWYKGQLDAMMHYINRIQTDLDNLASRDLVGMEMRTVRSTTKLINHFYTFQVNQSKLPLNPRYLFLKYACCLLSRVHTQVMHTVLEKMYGLEKASHFIHNEREGKRRAALRETYKLSQCLEEILRDARQALPQGIRTTLLLVYVELKVQKLLSLLEEAVTTMEDSQEIFDILSWTEDVSWGVTTKGNYSHKILNLLVKDIETEDAAFTGNGDNNGATAGDDSANGGLFQQDSFSEECEEENERELEEVLKDMLLSGCESLQVPSVVQYSVGEDEGAEEEEEGNEIDVLEKRKEEEREIGKEEKEVEKVDDNKEEKREGEEIQEKKVGKVNEEEVEGEELEAN</sequence>
<proteinExistence type="predicted"/>
<evidence type="ECO:0000313" key="2">
    <source>
        <dbReference type="EMBL" id="MPC26919.1"/>
    </source>
</evidence>
<feature type="compositionally biased region" description="Acidic residues" evidence="1">
    <location>
        <begin position="491"/>
        <end position="501"/>
    </location>
</feature>
<organism evidence="2 3">
    <name type="scientific">Portunus trituberculatus</name>
    <name type="common">Swimming crab</name>
    <name type="synonym">Neptunus trituberculatus</name>
    <dbReference type="NCBI Taxonomy" id="210409"/>
    <lineage>
        <taxon>Eukaryota</taxon>
        <taxon>Metazoa</taxon>
        <taxon>Ecdysozoa</taxon>
        <taxon>Arthropoda</taxon>
        <taxon>Crustacea</taxon>
        <taxon>Multicrustacea</taxon>
        <taxon>Malacostraca</taxon>
        <taxon>Eumalacostraca</taxon>
        <taxon>Eucarida</taxon>
        <taxon>Decapoda</taxon>
        <taxon>Pleocyemata</taxon>
        <taxon>Brachyura</taxon>
        <taxon>Eubrachyura</taxon>
        <taxon>Portunoidea</taxon>
        <taxon>Portunidae</taxon>
        <taxon>Portuninae</taxon>
        <taxon>Portunus</taxon>
    </lineage>
</organism>
<accession>A0A5B7E0I9</accession>
<feature type="compositionally biased region" description="Acidic residues" evidence="1">
    <location>
        <begin position="392"/>
        <end position="401"/>
    </location>
</feature>
<evidence type="ECO:0000256" key="1">
    <source>
        <dbReference type="SAM" id="MobiDB-lite"/>
    </source>
</evidence>
<comment type="caution">
    <text evidence="2">The sequence shown here is derived from an EMBL/GenBank/DDBJ whole genome shotgun (WGS) entry which is preliminary data.</text>
</comment>
<feature type="region of interest" description="Disordered" evidence="1">
    <location>
        <begin position="430"/>
        <end position="501"/>
    </location>
</feature>
<gene>
    <name evidence="2" type="ORF">E2C01_020070</name>
</gene>
<reference evidence="2 3" key="1">
    <citation type="submission" date="2019-05" db="EMBL/GenBank/DDBJ databases">
        <title>Another draft genome of Portunus trituberculatus and its Hox gene families provides insights of decapod evolution.</title>
        <authorList>
            <person name="Jeong J.-H."/>
            <person name="Song I."/>
            <person name="Kim S."/>
            <person name="Choi T."/>
            <person name="Kim D."/>
            <person name="Ryu S."/>
            <person name="Kim W."/>
        </authorList>
    </citation>
    <scope>NUCLEOTIDE SEQUENCE [LARGE SCALE GENOMIC DNA]</scope>
    <source>
        <tissue evidence="2">Muscle</tissue>
    </source>
</reference>
<dbReference type="EMBL" id="VSRR010001670">
    <property type="protein sequence ID" value="MPC26919.1"/>
    <property type="molecule type" value="Genomic_DNA"/>
</dbReference>
<name>A0A5B7E0I9_PORTR</name>
<evidence type="ECO:0000313" key="3">
    <source>
        <dbReference type="Proteomes" id="UP000324222"/>
    </source>
</evidence>
<keyword evidence="3" id="KW-1185">Reference proteome</keyword>
<protein>
    <submittedName>
        <fullName evidence="2">Uncharacterized protein</fullName>
    </submittedName>
</protein>
<feature type="region of interest" description="Disordered" evidence="1">
    <location>
        <begin position="370"/>
        <end position="401"/>
    </location>
</feature>
<dbReference type="Proteomes" id="UP000324222">
    <property type="component" value="Unassembled WGS sequence"/>
</dbReference>
<feature type="compositionally biased region" description="Low complexity" evidence="1">
    <location>
        <begin position="370"/>
        <end position="385"/>
    </location>
</feature>
<feature type="compositionally biased region" description="Acidic residues" evidence="1">
    <location>
        <begin position="430"/>
        <end position="445"/>
    </location>
</feature>